<proteinExistence type="inferred from homology"/>
<evidence type="ECO:0000256" key="12">
    <source>
        <dbReference type="SAM" id="MobiDB-lite"/>
    </source>
</evidence>
<keyword evidence="6 11" id="KW-0548">Nucleotidyltransferase</keyword>
<dbReference type="GO" id="GO:0003677">
    <property type="term" value="F:DNA binding"/>
    <property type="evidence" value="ECO:0007669"/>
    <property type="project" value="UniProtKB-UniRule"/>
</dbReference>
<evidence type="ECO:0000256" key="2">
    <source>
        <dbReference type="ARBA" id="ARBA00012418"/>
    </source>
</evidence>
<organism evidence="13 14">
    <name type="scientific">Escherichia coli</name>
    <dbReference type="NCBI Taxonomy" id="562"/>
    <lineage>
        <taxon>Bacteria</taxon>
        <taxon>Pseudomonadati</taxon>
        <taxon>Pseudomonadota</taxon>
        <taxon>Gammaproteobacteria</taxon>
        <taxon>Enterobacterales</taxon>
        <taxon>Enterobacteriaceae</taxon>
        <taxon>Escherichia</taxon>
    </lineage>
</organism>
<dbReference type="EC" id="2.7.7.6" evidence="2 11"/>
<evidence type="ECO:0000256" key="4">
    <source>
        <dbReference type="ARBA" id="ARBA00022478"/>
    </source>
</evidence>
<dbReference type="InterPro" id="IPR036161">
    <property type="entry name" value="RPB6/omega-like_sf"/>
</dbReference>
<evidence type="ECO:0000256" key="1">
    <source>
        <dbReference type="ARBA" id="ARBA00006711"/>
    </source>
</evidence>
<evidence type="ECO:0000313" key="14">
    <source>
        <dbReference type="Proteomes" id="UP000271797"/>
    </source>
</evidence>
<dbReference type="Proteomes" id="UP000271797">
    <property type="component" value="Chromosome"/>
</dbReference>
<comment type="catalytic activity">
    <reaction evidence="10 11">
        <text>RNA(n) + a ribonucleoside 5'-triphosphate = RNA(n+1) + diphosphate</text>
        <dbReference type="Rhea" id="RHEA:21248"/>
        <dbReference type="Rhea" id="RHEA-COMP:14527"/>
        <dbReference type="Rhea" id="RHEA-COMP:17342"/>
        <dbReference type="ChEBI" id="CHEBI:33019"/>
        <dbReference type="ChEBI" id="CHEBI:61557"/>
        <dbReference type="ChEBI" id="CHEBI:140395"/>
        <dbReference type="EC" id="2.7.7.6"/>
    </reaction>
</comment>
<evidence type="ECO:0000256" key="3">
    <source>
        <dbReference type="ARBA" id="ARBA00013725"/>
    </source>
</evidence>
<dbReference type="InterPro" id="IPR003716">
    <property type="entry name" value="DNA-dir_RNA_pol_omega"/>
</dbReference>
<dbReference type="PANTHER" id="PTHR34476">
    <property type="entry name" value="DNA-DIRECTED RNA POLYMERASE SUBUNIT OMEGA"/>
    <property type="match status" value="1"/>
</dbReference>
<name>A0A447X659_ECOLX</name>
<dbReference type="SMART" id="SM01409">
    <property type="entry name" value="RNA_pol_Rpb6"/>
    <property type="match status" value="1"/>
</dbReference>
<evidence type="ECO:0000256" key="5">
    <source>
        <dbReference type="ARBA" id="ARBA00022679"/>
    </source>
</evidence>
<evidence type="ECO:0000256" key="8">
    <source>
        <dbReference type="ARBA" id="ARBA00029924"/>
    </source>
</evidence>
<dbReference type="HAMAP" id="MF_00366">
    <property type="entry name" value="RNApol_bact_RpoZ"/>
    <property type="match status" value="1"/>
</dbReference>
<dbReference type="Gene3D" id="3.90.940.10">
    <property type="match status" value="1"/>
</dbReference>
<dbReference type="PANTHER" id="PTHR34476:SF1">
    <property type="entry name" value="DNA-DIRECTED RNA POLYMERASE SUBUNIT OMEGA"/>
    <property type="match status" value="1"/>
</dbReference>
<dbReference type="GO" id="GO:0000428">
    <property type="term" value="C:DNA-directed RNA polymerase complex"/>
    <property type="evidence" value="ECO:0007669"/>
    <property type="project" value="UniProtKB-KW"/>
</dbReference>
<dbReference type="EMBL" id="LR134238">
    <property type="protein sequence ID" value="VED09459.1"/>
    <property type="molecule type" value="Genomic_DNA"/>
</dbReference>
<protein>
    <recommendedName>
        <fullName evidence="3 11">DNA-directed RNA polymerase subunit omega</fullName>
        <shortName evidence="11">RNAP omega subunit</shortName>
        <ecNumber evidence="2 11">2.7.7.6</ecNumber>
    </recommendedName>
    <alternativeName>
        <fullName evidence="9 11">RNA polymerase omega subunit</fullName>
    </alternativeName>
    <alternativeName>
        <fullName evidence="8 11">Transcriptase subunit omega</fullName>
    </alternativeName>
</protein>
<dbReference type="SUPFAM" id="SSF63562">
    <property type="entry name" value="RPB6/omega subunit-like"/>
    <property type="match status" value="1"/>
</dbReference>
<dbReference type="GO" id="GO:0003899">
    <property type="term" value="F:DNA-directed RNA polymerase activity"/>
    <property type="evidence" value="ECO:0007669"/>
    <property type="project" value="UniProtKB-UniRule"/>
</dbReference>
<evidence type="ECO:0000256" key="9">
    <source>
        <dbReference type="ARBA" id="ARBA00030998"/>
    </source>
</evidence>
<evidence type="ECO:0000313" key="13">
    <source>
        <dbReference type="EMBL" id="VED09459.1"/>
    </source>
</evidence>
<evidence type="ECO:0000256" key="11">
    <source>
        <dbReference type="HAMAP-Rule" id="MF_00366"/>
    </source>
</evidence>
<evidence type="ECO:0000256" key="10">
    <source>
        <dbReference type="ARBA" id="ARBA00048552"/>
    </source>
</evidence>
<dbReference type="Pfam" id="PF01192">
    <property type="entry name" value="RNA_pol_Rpb6"/>
    <property type="match status" value="1"/>
</dbReference>
<gene>
    <name evidence="11 13" type="primary">rpoZ</name>
    <name evidence="13" type="ORF">NCTC9044_01851</name>
</gene>
<accession>A0A447X659</accession>
<keyword evidence="4 11" id="KW-0240">DNA-directed RNA polymerase</keyword>
<sequence>MARVTVQDAVEKIGNRFDLVLVAARRARQMQVGGKDPLVPEENDKTTVIGCANRRRSDQQQSPRRSRTPGTQEQEPLNYKPLPLLLKVVVNHKAGRPWYLFESLIN</sequence>
<evidence type="ECO:0000256" key="6">
    <source>
        <dbReference type="ARBA" id="ARBA00022695"/>
    </source>
</evidence>
<comment type="function">
    <text evidence="11">Promotes RNA polymerase assembly. Latches the N- and C-terminal regions of the beta' subunit thereby facilitating its interaction with the beta and alpha subunits.</text>
</comment>
<keyword evidence="5 11" id="KW-0808">Transferase</keyword>
<comment type="similarity">
    <text evidence="1 11">Belongs to the RNA polymerase subunit omega family.</text>
</comment>
<evidence type="ECO:0000256" key="7">
    <source>
        <dbReference type="ARBA" id="ARBA00023163"/>
    </source>
</evidence>
<dbReference type="InterPro" id="IPR006110">
    <property type="entry name" value="Pol_omega/Rpo6/RPB6"/>
</dbReference>
<dbReference type="GO" id="GO:0006351">
    <property type="term" value="P:DNA-templated transcription"/>
    <property type="evidence" value="ECO:0007669"/>
    <property type="project" value="UniProtKB-UniRule"/>
</dbReference>
<comment type="subunit">
    <text evidence="11">The RNAP catalytic core consists of 2 alpha, 1 beta, 1 beta' and 1 omega subunit. When a sigma factor is associated with the core the holoenzyme is formed, which can initiate transcription.</text>
</comment>
<feature type="region of interest" description="Disordered" evidence="12">
    <location>
        <begin position="31"/>
        <end position="77"/>
    </location>
</feature>
<dbReference type="AlphaFoldDB" id="A0A447X659"/>
<dbReference type="NCBIfam" id="TIGR00690">
    <property type="entry name" value="rpoZ"/>
    <property type="match status" value="1"/>
</dbReference>
<reference evidence="13 14" key="1">
    <citation type="submission" date="2018-12" db="EMBL/GenBank/DDBJ databases">
        <authorList>
            <consortium name="Pathogen Informatics"/>
        </authorList>
    </citation>
    <scope>NUCLEOTIDE SEQUENCE [LARGE SCALE GENOMIC DNA]</scope>
    <source>
        <strain evidence="13 14">NCTC9044</strain>
    </source>
</reference>
<keyword evidence="7 11" id="KW-0804">Transcription</keyword>